<evidence type="ECO:0000313" key="2">
    <source>
        <dbReference type="EMBL" id="KEJ82811.1"/>
    </source>
</evidence>
<feature type="region of interest" description="Disordered" evidence="1">
    <location>
        <begin position="262"/>
        <end position="324"/>
    </location>
</feature>
<dbReference type="AlphaFoldDB" id="A0A073I001"/>
<accession>A0A073I001</accession>
<feature type="compositionally biased region" description="Polar residues" evidence="1">
    <location>
        <begin position="285"/>
        <end position="305"/>
    </location>
</feature>
<proteinExistence type="predicted"/>
<name>A0A073I001_9SPIT</name>
<dbReference type="Proteomes" id="UP000053232">
    <property type="component" value="Unassembled WGS sequence"/>
</dbReference>
<evidence type="ECO:0000313" key="3">
    <source>
        <dbReference type="Proteomes" id="UP000053232"/>
    </source>
</evidence>
<feature type="compositionally biased region" description="Basic and acidic residues" evidence="1">
    <location>
        <begin position="308"/>
        <end position="324"/>
    </location>
</feature>
<reference evidence="3" key="1">
    <citation type="journal article" date="2014" name="Cell">
        <title>The Architecture of a Scrambled Genome Reveals Massive Levels of Genomic Rearrangement during Development.</title>
        <authorList>
            <person name="Chen X."/>
            <person name="Bracht J.R."/>
            <person name="Goldman A.D."/>
            <person name="Dolzhenko E."/>
            <person name="Clay D.M."/>
            <person name="Swart E.C."/>
            <person name="Perlman D.H."/>
            <person name="Doak T.G."/>
            <person name="Stuart A."/>
            <person name="Amemiya C.T."/>
            <person name="Sebra R.P."/>
            <person name="Landweber L.F."/>
        </authorList>
    </citation>
    <scope>NUCLEOTIDE SEQUENCE [LARGE SCALE GENOMIC DNA]</scope>
    <source>
        <strain evidence="3">JRB310</strain>
    </source>
</reference>
<sequence>MFQDINYGSMVEQTREKFIQGAYKQILQQFKTTRLYSEKVKQLPHDEIFKNTYWHPGKQDQKTLTCFITASNMVAGGPLFDSPEKFHALYESRAHIQKRRNLEMPWEEGYCYKNLPYLFYDPNEDQWFSPILTRVFSGVILRNMKANIHQGWWGLLETENPDRKFIIQVLIRNIANKDGKEELQQQCHAAVVVKDQNQWLLLDSAEDGPIEITPDGDRLSDWYQGVLYIAMLAIRPDSPPQNKREAFKREWQRIMNGEMVIRQGGNRKLIQSSRKSCRKDRRTNPHNQGNKQQRTNKSSMPVSTSRKSRAEQLIGKRTDKDRDADAQRALLESTQKAREKRSQMHNNSKRTKLENILAEHVLMMQKKKLKLEKMFHYTSSIGKLDVLPFPADAQQKLQSPEEDSEIVQAAHSWVVLEGSRAKLAHFKTQIIADGGQQKLEEPLIVRNDLNTDWVEEKFQKIILSIEEQLFSFTLKMFQENPFIPYSLVNNIKRIISKTKATEIQRRYEQEIKLEQENIKKDNDPRVAPAEARTCYLQTIKLINKL</sequence>
<keyword evidence="3" id="KW-1185">Reference proteome</keyword>
<dbReference type="EMBL" id="ARYC01003814">
    <property type="protein sequence ID" value="KEJ82811.1"/>
    <property type="molecule type" value="Genomic_DNA"/>
</dbReference>
<gene>
    <name evidence="2" type="ORF">OXYTRIMIC_051</name>
</gene>
<evidence type="ECO:0000256" key="1">
    <source>
        <dbReference type="SAM" id="MobiDB-lite"/>
    </source>
</evidence>
<protein>
    <submittedName>
        <fullName evidence="2">Uncharacterized protein</fullName>
    </submittedName>
</protein>
<organism evidence="2 3">
    <name type="scientific">Oxytricha trifallax</name>
    <dbReference type="NCBI Taxonomy" id="1172189"/>
    <lineage>
        <taxon>Eukaryota</taxon>
        <taxon>Sar</taxon>
        <taxon>Alveolata</taxon>
        <taxon>Ciliophora</taxon>
        <taxon>Intramacronucleata</taxon>
        <taxon>Spirotrichea</taxon>
        <taxon>Stichotrichia</taxon>
        <taxon>Sporadotrichida</taxon>
        <taxon>Oxytrichidae</taxon>
        <taxon>Oxytrichinae</taxon>
        <taxon>Oxytricha</taxon>
    </lineage>
</organism>
<comment type="caution">
    <text evidence="2">The sequence shown here is derived from an EMBL/GenBank/DDBJ whole genome shotgun (WGS) entry which is preliminary data.</text>
</comment>